<sequence length="345" mass="35939">MTRACRFPLWVLAGGVLGVTRPAALAWLKGDLITASLALTMLFMGMTLDVKDFQRVMQSPRQVFLGFMCQFTIMPFLGWSMAKLFGLSPAFAVGLILVSACPGGTASNLVTLIAKADVALSVLMTTVSTMAAPIMTPLLTSILAGSLVPVDASGLLISTLQVVLAPVGLGLAINTFAPAVCKMVSGVTPLLCVVLVSLICGSVIAQTASSFIAAGLPLLGAVIGLHLGGFLLGYFVPRILGYPEPISRTVSIETGMQNSALGVVLATRNFADPLTALPCAISATCHSVLGSSFAAYWRLGGRKKEEPKDPSRGNVIGGFVNGLVNGIQGTARELQVQLRLFRSVS</sequence>
<dbReference type="HOGENOM" id="CLU_034788_1_2_1"/>
<evidence type="ECO:0000256" key="6">
    <source>
        <dbReference type="SAM" id="Phobius"/>
    </source>
</evidence>
<accession>L1JAR9</accession>
<name>L1JAR9_GUITC</name>
<evidence type="ECO:0000313" key="8">
    <source>
        <dbReference type="EnsemblProtists" id="EKX45194"/>
    </source>
</evidence>
<dbReference type="GeneID" id="17301897"/>
<comment type="similarity">
    <text evidence="2">Belongs to the bile acid:sodium symporter (BASS) (TC 2.A.28) family.</text>
</comment>
<feature type="transmembrane region" description="Helical" evidence="6">
    <location>
        <begin position="32"/>
        <end position="50"/>
    </location>
</feature>
<dbReference type="PANTHER" id="PTHR10361:SF28">
    <property type="entry name" value="P3 PROTEIN-RELATED"/>
    <property type="match status" value="1"/>
</dbReference>
<dbReference type="Gene3D" id="1.20.1530.20">
    <property type="match status" value="1"/>
</dbReference>
<dbReference type="AlphaFoldDB" id="L1JAR9"/>
<feature type="transmembrane region" description="Helical" evidence="6">
    <location>
        <begin position="211"/>
        <end position="236"/>
    </location>
</feature>
<protein>
    <submittedName>
        <fullName evidence="7 8">Uncharacterized protein</fullName>
    </submittedName>
</protein>
<evidence type="ECO:0000256" key="3">
    <source>
        <dbReference type="ARBA" id="ARBA00022692"/>
    </source>
</evidence>
<dbReference type="PaxDb" id="55529-EKX45194"/>
<feature type="transmembrane region" description="Helical" evidence="6">
    <location>
        <begin position="184"/>
        <end position="205"/>
    </location>
</feature>
<feature type="transmembrane region" description="Helical" evidence="6">
    <location>
        <begin position="155"/>
        <end position="177"/>
    </location>
</feature>
<feature type="transmembrane region" description="Helical" evidence="6">
    <location>
        <begin position="87"/>
        <end position="106"/>
    </location>
</feature>
<evidence type="ECO:0000256" key="1">
    <source>
        <dbReference type="ARBA" id="ARBA00004141"/>
    </source>
</evidence>
<proteinExistence type="inferred from homology"/>
<dbReference type="Pfam" id="PF01758">
    <property type="entry name" value="SBF"/>
    <property type="match status" value="1"/>
</dbReference>
<dbReference type="EMBL" id="JH993000">
    <property type="protein sequence ID" value="EKX45194.1"/>
    <property type="molecule type" value="Genomic_DNA"/>
</dbReference>
<gene>
    <name evidence="7" type="ORF">GUITHDRAFT_108836</name>
</gene>
<reference evidence="7 9" key="1">
    <citation type="journal article" date="2012" name="Nature">
        <title>Algal genomes reveal evolutionary mosaicism and the fate of nucleomorphs.</title>
        <authorList>
            <consortium name="DOE Joint Genome Institute"/>
            <person name="Curtis B.A."/>
            <person name="Tanifuji G."/>
            <person name="Burki F."/>
            <person name="Gruber A."/>
            <person name="Irimia M."/>
            <person name="Maruyama S."/>
            <person name="Arias M.C."/>
            <person name="Ball S.G."/>
            <person name="Gile G.H."/>
            <person name="Hirakawa Y."/>
            <person name="Hopkins J.F."/>
            <person name="Kuo A."/>
            <person name="Rensing S.A."/>
            <person name="Schmutz J."/>
            <person name="Symeonidi A."/>
            <person name="Elias M."/>
            <person name="Eveleigh R.J."/>
            <person name="Herman E.K."/>
            <person name="Klute M.J."/>
            <person name="Nakayama T."/>
            <person name="Obornik M."/>
            <person name="Reyes-Prieto A."/>
            <person name="Armbrust E.V."/>
            <person name="Aves S.J."/>
            <person name="Beiko R.G."/>
            <person name="Coutinho P."/>
            <person name="Dacks J.B."/>
            <person name="Durnford D.G."/>
            <person name="Fast N.M."/>
            <person name="Green B.R."/>
            <person name="Grisdale C.J."/>
            <person name="Hempel F."/>
            <person name="Henrissat B."/>
            <person name="Hoppner M.P."/>
            <person name="Ishida K."/>
            <person name="Kim E."/>
            <person name="Koreny L."/>
            <person name="Kroth P.G."/>
            <person name="Liu Y."/>
            <person name="Malik S.B."/>
            <person name="Maier U.G."/>
            <person name="McRose D."/>
            <person name="Mock T."/>
            <person name="Neilson J.A."/>
            <person name="Onodera N.T."/>
            <person name="Poole A.M."/>
            <person name="Pritham E.J."/>
            <person name="Richards T.A."/>
            <person name="Rocap G."/>
            <person name="Roy S.W."/>
            <person name="Sarai C."/>
            <person name="Schaack S."/>
            <person name="Shirato S."/>
            <person name="Slamovits C.H."/>
            <person name="Spencer D.F."/>
            <person name="Suzuki S."/>
            <person name="Worden A.Z."/>
            <person name="Zauner S."/>
            <person name="Barry K."/>
            <person name="Bell C."/>
            <person name="Bharti A.K."/>
            <person name="Crow J.A."/>
            <person name="Grimwood J."/>
            <person name="Kramer R."/>
            <person name="Lindquist E."/>
            <person name="Lucas S."/>
            <person name="Salamov A."/>
            <person name="McFadden G.I."/>
            <person name="Lane C.E."/>
            <person name="Keeling P.J."/>
            <person name="Gray M.W."/>
            <person name="Grigoriev I.V."/>
            <person name="Archibald J.M."/>
        </authorList>
    </citation>
    <scope>NUCLEOTIDE SEQUENCE</scope>
    <source>
        <strain evidence="7 9">CCMP2712</strain>
    </source>
</reference>
<dbReference type="InterPro" id="IPR004710">
    <property type="entry name" value="Bilac:Na_transpt"/>
</dbReference>
<evidence type="ECO:0000256" key="5">
    <source>
        <dbReference type="ARBA" id="ARBA00023136"/>
    </source>
</evidence>
<evidence type="ECO:0000256" key="4">
    <source>
        <dbReference type="ARBA" id="ARBA00022989"/>
    </source>
</evidence>
<dbReference type="KEGG" id="gtt:GUITHDRAFT_108836"/>
<feature type="transmembrane region" description="Helical" evidence="6">
    <location>
        <begin position="62"/>
        <end position="81"/>
    </location>
</feature>
<evidence type="ECO:0000256" key="2">
    <source>
        <dbReference type="ARBA" id="ARBA00006528"/>
    </source>
</evidence>
<dbReference type="EnsemblProtists" id="EKX45194">
    <property type="protein sequence ID" value="EKX45194"/>
    <property type="gene ID" value="GUITHDRAFT_108836"/>
</dbReference>
<dbReference type="InterPro" id="IPR038770">
    <property type="entry name" value="Na+/solute_symporter_sf"/>
</dbReference>
<dbReference type="PANTHER" id="PTHR10361">
    <property type="entry name" value="SODIUM-BILE ACID COTRANSPORTER"/>
    <property type="match status" value="1"/>
</dbReference>
<dbReference type="OrthoDB" id="203097at2759"/>
<keyword evidence="3 6" id="KW-0812">Transmembrane</keyword>
<dbReference type="RefSeq" id="XP_005832174.1">
    <property type="nucleotide sequence ID" value="XM_005832117.1"/>
</dbReference>
<keyword evidence="5 6" id="KW-0472">Membrane</keyword>
<dbReference type="OMA" id="CYEKIKP"/>
<evidence type="ECO:0000313" key="7">
    <source>
        <dbReference type="EMBL" id="EKX45194.1"/>
    </source>
</evidence>
<feature type="transmembrane region" description="Helical" evidence="6">
    <location>
        <begin position="118"/>
        <end position="143"/>
    </location>
</feature>
<dbReference type="InterPro" id="IPR002657">
    <property type="entry name" value="BilAc:Na_symport/Acr3"/>
</dbReference>
<organism evidence="7">
    <name type="scientific">Guillardia theta (strain CCMP2712)</name>
    <name type="common">Cryptophyte</name>
    <dbReference type="NCBI Taxonomy" id="905079"/>
    <lineage>
        <taxon>Eukaryota</taxon>
        <taxon>Cryptophyceae</taxon>
        <taxon>Pyrenomonadales</taxon>
        <taxon>Geminigeraceae</taxon>
        <taxon>Guillardia</taxon>
    </lineage>
</organism>
<keyword evidence="4 6" id="KW-1133">Transmembrane helix</keyword>
<keyword evidence="9" id="KW-1185">Reference proteome</keyword>
<evidence type="ECO:0000313" key="9">
    <source>
        <dbReference type="Proteomes" id="UP000011087"/>
    </source>
</evidence>
<dbReference type="Proteomes" id="UP000011087">
    <property type="component" value="Unassembled WGS sequence"/>
</dbReference>
<dbReference type="eggNOG" id="KOG2718">
    <property type="taxonomic scope" value="Eukaryota"/>
</dbReference>
<reference evidence="9" key="2">
    <citation type="submission" date="2012-11" db="EMBL/GenBank/DDBJ databases">
        <authorList>
            <person name="Kuo A."/>
            <person name="Curtis B.A."/>
            <person name="Tanifuji G."/>
            <person name="Burki F."/>
            <person name="Gruber A."/>
            <person name="Irimia M."/>
            <person name="Maruyama S."/>
            <person name="Arias M.C."/>
            <person name="Ball S.G."/>
            <person name="Gile G.H."/>
            <person name="Hirakawa Y."/>
            <person name="Hopkins J.F."/>
            <person name="Rensing S.A."/>
            <person name="Schmutz J."/>
            <person name="Symeonidi A."/>
            <person name="Elias M."/>
            <person name="Eveleigh R.J."/>
            <person name="Herman E.K."/>
            <person name="Klute M.J."/>
            <person name="Nakayama T."/>
            <person name="Obornik M."/>
            <person name="Reyes-Prieto A."/>
            <person name="Armbrust E.V."/>
            <person name="Aves S.J."/>
            <person name="Beiko R.G."/>
            <person name="Coutinho P."/>
            <person name="Dacks J.B."/>
            <person name="Durnford D.G."/>
            <person name="Fast N.M."/>
            <person name="Green B.R."/>
            <person name="Grisdale C."/>
            <person name="Hempe F."/>
            <person name="Henrissat B."/>
            <person name="Hoppner M.P."/>
            <person name="Ishida K.-I."/>
            <person name="Kim E."/>
            <person name="Koreny L."/>
            <person name="Kroth P.G."/>
            <person name="Liu Y."/>
            <person name="Malik S.-B."/>
            <person name="Maier U.G."/>
            <person name="McRose D."/>
            <person name="Mock T."/>
            <person name="Neilson J.A."/>
            <person name="Onodera N.T."/>
            <person name="Poole A.M."/>
            <person name="Pritham E.J."/>
            <person name="Richards T.A."/>
            <person name="Rocap G."/>
            <person name="Roy S.W."/>
            <person name="Sarai C."/>
            <person name="Schaack S."/>
            <person name="Shirato S."/>
            <person name="Slamovits C.H."/>
            <person name="Spencer D.F."/>
            <person name="Suzuki S."/>
            <person name="Worden A.Z."/>
            <person name="Zauner S."/>
            <person name="Barry K."/>
            <person name="Bell C."/>
            <person name="Bharti A.K."/>
            <person name="Crow J.A."/>
            <person name="Grimwood J."/>
            <person name="Kramer R."/>
            <person name="Lindquist E."/>
            <person name="Lucas S."/>
            <person name="Salamov A."/>
            <person name="McFadden G.I."/>
            <person name="Lane C.E."/>
            <person name="Keeling P.J."/>
            <person name="Gray M.W."/>
            <person name="Grigoriev I.V."/>
            <person name="Archibald J.M."/>
        </authorList>
    </citation>
    <scope>NUCLEOTIDE SEQUENCE</scope>
    <source>
        <strain evidence="9">CCMP2712</strain>
    </source>
</reference>
<dbReference type="GO" id="GO:0016020">
    <property type="term" value="C:membrane"/>
    <property type="evidence" value="ECO:0007669"/>
    <property type="project" value="UniProtKB-SubCell"/>
</dbReference>
<comment type="subcellular location">
    <subcellularLocation>
        <location evidence="1">Membrane</location>
        <topology evidence="1">Multi-pass membrane protein</topology>
    </subcellularLocation>
</comment>
<reference evidence="8" key="3">
    <citation type="submission" date="2015-06" db="UniProtKB">
        <authorList>
            <consortium name="EnsemblProtists"/>
        </authorList>
    </citation>
    <scope>IDENTIFICATION</scope>
</reference>